<evidence type="ECO:0000256" key="1">
    <source>
        <dbReference type="SAM" id="Coils"/>
    </source>
</evidence>
<dbReference type="SUPFAM" id="SSF57850">
    <property type="entry name" value="RING/U-box"/>
    <property type="match status" value="1"/>
</dbReference>
<comment type="caution">
    <text evidence="3">The sequence shown here is derived from an EMBL/GenBank/DDBJ whole genome shotgun (WGS) entry which is preliminary data.</text>
</comment>
<evidence type="ECO:0000313" key="3">
    <source>
        <dbReference type="EMBL" id="CAI2384152.1"/>
    </source>
</evidence>
<evidence type="ECO:0000259" key="2">
    <source>
        <dbReference type="SMART" id="SM00504"/>
    </source>
</evidence>
<name>A0AAD1Y766_EUPCR</name>
<reference evidence="3" key="1">
    <citation type="submission" date="2023-07" db="EMBL/GenBank/DDBJ databases">
        <authorList>
            <consortium name="AG Swart"/>
            <person name="Singh M."/>
            <person name="Singh A."/>
            <person name="Seah K."/>
            <person name="Emmerich C."/>
        </authorList>
    </citation>
    <scope>NUCLEOTIDE SEQUENCE</scope>
    <source>
        <strain evidence="3">DP1</strain>
    </source>
</reference>
<accession>A0AAD1Y766</accession>
<dbReference type="GO" id="GO:0016567">
    <property type="term" value="P:protein ubiquitination"/>
    <property type="evidence" value="ECO:0007669"/>
    <property type="project" value="InterPro"/>
</dbReference>
<dbReference type="EMBL" id="CAMPGE010026463">
    <property type="protein sequence ID" value="CAI2384152.1"/>
    <property type="molecule type" value="Genomic_DNA"/>
</dbReference>
<dbReference type="InterPro" id="IPR003613">
    <property type="entry name" value="Ubox_domain"/>
</dbReference>
<dbReference type="SMART" id="SM00504">
    <property type="entry name" value="Ubox"/>
    <property type="match status" value="1"/>
</dbReference>
<dbReference type="AlphaFoldDB" id="A0AAD1Y766"/>
<keyword evidence="4" id="KW-1185">Reference proteome</keyword>
<evidence type="ECO:0000313" key="4">
    <source>
        <dbReference type="Proteomes" id="UP001295684"/>
    </source>
</evidence>
<dbReference type="InterPro" id="IPR013083">
    <property type="entry name" value="Znf_RING/FYVE/PHD"/>
</dbReference>
<dbReference type="Pfam" id="PF04564">
    <property type="entry name" value="U-box"/>
    <property type="match status" value="1"/>
</dbReference>
<dbReference type="GO" id="GO:0004842">
    <property type="term" value="F:ubiquitin-protein transferase activity"/>
    <property type="evidence" value="ECO:0007669"/>
    <property type="project" value="InterPro"/>
</dbReference>
<dbReference type="Proteomes" id="UP001295684">
    <property type="component" value="Unassembled WGS sequence"/>
</dbReference>
<sequence length="335" mass="38866">MEIPVGSTRAQVKSLSPIRLGQNSRQINNRVKKKFRKYLLEDYKSIAKIFLEMLALLQTEADLHPGSCSRKNFIDSYRSKINTLCEYPDDLLDEIKPENASSVCDLTISALERRLSIAQNHHESIQHAFQRYERSEAKIRKERSENRGLLESLRKEIFEKDNNIDNLLDQVEVMQHKLKLKQSKVDLCRSYMLEVQESPEVSEEKKGFATELLNKLEKEVSINSKDDFDYDKNMSIHDGNHCSHLCIEQNKKCFATKCFNQYYGLLDKLEELLICPISFELVKKPAITPSGNLVDTSVIERLIHERKRDPFDRSLPLSRLTPNRSATEVLNLIQH</sequence>
<dbReference type="Gene3D" id="3.30.40.10">
    <property type="entry name" value="Zinc/RING finger domain, C3HC4 (zinc finger)"/>
    <property type="match status" value="1"/>
</dbReference>
<feature type="domain" description="U-box" evidence="2">
    <location>
        <begin position="272"/>
        <end position="330"/>
    </location>
</feature>
<keyword evidence="1" id="KW-0175">Coiled coil</keyword>
<protein>
    <recommendedName>
        <fullName evidence="2">U-box domain-containing protein</fullName>
    </recommendedName>
</protein>
<organism evidence="3 4">
    <name type="scientific">Euplotes crassus</name>
    <dbReference type="NCBI Taxonomy" id="5936"/>
    <lineage>
        <taxon>Eukaryota</taxon>
        <taxon>Sar</taxon>
        <taxon>Alveolata</taxon>
        <taxon>Ciliophora</taxon>
        <taxon>Intramacronucleata</taxon>
        <taxon>Spirotrichea</taxon>
        <taxon>Hypotrichia</taxon>
        <taxon>Euplotida</taxon>
        <taxon>Euplotidae</taxon>
        <taxon>Moneuplotes</taxon>
    </lineage>
</organism>
<proteinExistence type="predicted"/>
<gene>
    <name evidence="3" type="ORF">ECRASSUSDP1_LOCUS25673</name>
</gene>
<feature type="coiled-coil region" evidence="1">
    <location>
        <begin position="125"/>
        <end position="184"/>
    </location>
</feature>
<dbReference type="CDD" id="cd16453">
    <property type="entry name" value="RING-Ubox"/>
    <property type="match status" value="1"/>
</dbReference>